<gene>
    <name evidence="3" type="ORF">TP70_06440</name>
</gene>
<evidence type="ECO:0000256" key="1">
    <source>
        <dbReference type="SAM" id="MobiDB-lite"/>
    </source>
</evidence>
<feature type="region of interest" description="Disordered" evidence="1">
    <location>
        <begin position="66"/>
        <end position="91"/>
    </location>
</feature>
<evidence type="ECO:0000259" key="2">
    <source>
        <dbReference type="Pfam" id="PF08346"/>
    </source>
</evidence>
<accession>A0ABR5C7F7</accession>
<dbReference type="Pfam" id="PF08346">
    <property type="entry name" value="AntA"/>
    <property type="match status" value="1"/>
</dbReference>
<keyword evidence="4" id="KW-1185">Reference proteome</keyword>
<comment type="caution">
    <text evidence="3">The sequence shown here is derived from an EMBL/GenBank/DDBJ whole genome shotgun (WGS) entry which is preliminary data.</text>
</comment>
<dbReference type="Proteomes" id="UP000032366">
    <property type="component" value="Unassembled WGS sequence"/>
</dbReference>
<proteinExistence type="predicted"/>
<dbReference type="EMBL" id="JXWY01000038">
    <property type="protein sequence ID" value="KIX90650.1"/>
    <property type="molecule type" value="Genomic_DNA"/>
</dbReference>
<name>A0ABR5C7F7_9STAP</name>
<organism evidence="3 4">
    <name type="scientific">Staphylococcus microti</name>
    <dbReference type="NCBI Taxonomy" id="569857"/>
    <lineage>
        <taxon>Bacteria</taxon>
        <taxon>Bacillati</taxon>
        <taxon>Bacillota</taxon>
        <taxon>Bacilli</taxon>
        <taxon>Bacillales</taxon>
        <taxon>Staphylococcaceae</taxon>
        <taxon>Staphylococcus</taxon>
    </lineage>
</organism>
<dbReference type="RefSeq" id="WP_044360447.1">
    <property type="nucleotide sequence ID" value="NZ_JXWY01000038.1"/>
</dbReference>
<reference evidence="3 4" key="1">
    <citation type="submission" date="2015-01" db="EMBL/GenBank/DDBJ databases">
        <authorList>
            <person name="Guo J."/>
        </authorList>
    </citation>
    <scope>NUCLEOTIDE SEQUENCE [LARGE SCALE GENOMIC DNA]</scope>
    <source>
        <strain evidence="3 4">DSM 22147</strain>
    </source>
</reference>
<evidence type="ECO:0000313" key="4">
    <source>
        <dbReference type="Proteomes" id="UP000032366"/>
    </source>
</evidence>
<sequence length="91" mass="10530">MLGVIRELIFPFSKIKWLITVSGRELHKRLRIETQYTKWIGRMIGYGFEENVDYILVSQKSLTNNPRNPYTNQTDHITSSVGGQNLFPESG</sequence>
<feature type="domain" description="AntA/AntB antirepressor" evidence="2">
    <location>
        <begin position="21"/>
        <end position="76"/>
    </location>
</feature>
<protein>
    <recommendedName>
        <fullName evidence="2">AntA/AntB antirepressor domain-containing protein</fullName>
    </recommendedName>
</protein>
<feature type="compositionally biased region" description="Polar residues" evidence="1">
    <location>
        <begin position="66"/>
        <end position="83"/>
    </location>
</feature>
<dbReference type="InterPro" id="IPR013557">
    <property type="entry name" value="AntA/B_antirep"/>
</dbReference>
<evidence type="ECO:0000313" key="3">
    <source>
        <dbReference type="EMBL" id="KIX90650.1"/>
    </source>
</evidence>